<evidence type="ECO:0000256" key="4">
    <source>
        <dbReference type="ARBA" id="ARBA00022729"/>
    </source>
</evidence>
<dbReference type="Pfam" id="PF00884">
    <property type="entry name" value="Sulfatase"/>
    <property type="match status" value="1"/>
</dbReference>
<dbReference type="PANTHER" id="PTHR42693">
    <property type="entry name" value="ARYLSULFATASE FAMILY MEMBER"/>
    <property type="match status" value="1"/>
</dbReference>
<keyword evidence="4" id="KW-0732">Signal</keyword>
<keyword evidence="10" id="KW-1185">Reference proteome</keyword>
<dbReference type="InterPro" id="IPR050738">
    <property type="entry name" value="Sulfatase"/>
</dbReference>
<evidence type="ECO:0000259" key="8">
    <source>
        <dbReference type="Pfam" id="PF00884"/>
    </source>
</evidence>
<evidence type="ECO:0000256" key="2">
    <source>
        <dbReference type="ARBA" id="ARBA00008779"/>
    </source>
</evidence>
<evidence type="ECO:0000256" key="6">
    <source>
        <dbReference type="ARBA" id="ARBA00022837"/>
    </source>
</evidence>
<evidence type="ECO:0000256" key="7">
    <source>
        <dbReference type="SAM" id="MobiDB-lite"/>
    </source>
</evidence>
<comment type="cofactor">
    <cofactor evidence="1">
        <name>Ca(2+)</name>
        <dbReference type="ChEBI" id="CHEBI:29108"/>
    </cofactor>
</comment>
<dbReference type="Gene3D" id="3.40.720.10">
    <property type="entry name" value="Alkaline Phosphatase, subunit A"/>
    <property type="match status" value="1"/>
</dbReference>
<evidence type="ECO:0000256" key="5">
    <source>
        <dbReference type="ARBA" id="ARBA00022801"/>
    </source>
</evidence>
<comment type="similarity">
    <text evidence="2">Belongs to the sulfatase family.</text>
</comment>
<accession>A0ABW3UBQ8</accession>
<dbReference type="InterPro" id="IPR000917">
    <property type="entry name" value="Sulfatase_N"/>
</dbReference>
<dbReference type="PANTHER" id="PTHR42693:SF42">
    <property type="entry name" value="ARYLSULFATASE G"/>
    <property type="match status" value="1"/>
</dbReference>
<dbReference type="Proteomes" id="UP001597264">
    <property type="component" value="Unassembled WGS sequence"/>
</dbReference>
<feature type="compositionally biased region" description="Low complexity" evidence="7">
    <location>
        <begin position="48"/>
        <end position="59"/>
    </location>
</feature>
<organism evidence="9 10">
    <name type="scientific">Microbulbifer celer</name>
    <dbReference type="NCBI Taxonomy" id="435905"/>
    <lineage>
        <taxon>Bacteria</taxon>
        <taxon>Pseudomonadati</taxon>
        <taxon>Pseudomonadota</taxon>
        <taxon>Gammaproteobacteria</taxon>
        <taxon>Cellvibrionales</taxon>
        <taxon>Microbulbiferaceae</taxon>
        <taxon>Microbulbifer</taxon>
    </lineage>
</organism>
<feature type="domain" description="Sulfatase N-terminal" evidence="8">
    <location>
        <begin position="78"/>
        <end position="421"/>
    </location>
</feature>
<comment type="caution">
    <text evidence="9">The sequence shown here is derived from an EMBL/GenBank/DDBJ whole genome shotgun (WGS) entry which is preliminary data.</text>
</comment>
<evidence type="ECO:0000256" key="3">
    <source>
        <dbReference type="ARBA" id="ARBA00022723"/>
    </source>
</evidence>
<gene>
    <name evidence="9" type="ORF">ACFQ2X_16425</name>
</gene>
<dbReference type="RefSeq" id="WP_230434901.1">
    <property type="nucleotide sequence ID" value="NZ_CP087715.1"/>
</dbReference>
<dbReference type="PROSITE" id="PS51257">
    <property type="entry name" value="PROKAR_LIPOPROTEIN"/>
    <property type="match status" value="1"/>
</dbReference>
<dbReference type="EMBL" id="JBHTLR010000029">
    <property type="protein sequence ID" value="MFD1218188.1"/>
    <property type="molecule type" value="Genomic_DNA"/>
</dbReference>
<keyword evidence="3" id="KW-0479">Metal-binding</keyword>
<protein>
    <submittedName>
        <fullName evidence="9">Arylsulfatase</fullName>
    </submittedName>
</protein>
<dbReference type="CDD" id="cd16142">
    <property type="entry name" value="ARS_like"/>
    <property type="match status" value="1"/>
</dbReference>
<evidence type="ECO:0000256" key="1">
    <source>
        <dbReference type="ARBA" id="ARBA00001913"/>
    </source>
</evidence>
<dbReference type="Pfam" id="PF14707">
    <property type="entry name" value="Sulfatase_C"/>
    <property type="match status" value="1"/>
</dbReference>
<dbReference type="SUPFAM" id="SSF53649">
    <property type="entry name" value="Alkaline phosphatase-like"/>
    <property type="match status" value="1"/>
</dbReference>
<feature type="region of interest" description="Disordered" evidence="7">
    <location>
        <begin position="31"/>
        <end position="77"/>
    </location>
</feature>
<sequence>MRFQFGGLVLLFALSGCGDEDLHNSTQAKLPGVKQAEAAAQQEDMNVPPATTQPQGAPQNPRPQEPAATATNPAGTKPNILLIVSDDTGFGDLGPYGGGAGRGMPTPNIDRLADEGMTFFSFYAQPSCTPGRAAIQTGRIPNRSGMTTVAFQGQGGGLPKEEWTLGSVLKKAGYKTYFTGKWHLGESDYALPNAQGYDVMEHAFLYHANAYTYGDPEWFPEMDPELRKMFDSVTKGSMSGNAGEKPREDWKVNGQYVNTPQDGVVGLPYLDNYIERSGIKFLEEAAKHPDQPFFINVNFMKVHQPNLPAPEFQHKSLSKTRYADSMVELDTHIGNLMNKLRELGLDKNTLVFYTTDNGAWQDVYPDAGYTPLRGTKGTVREGGNRVPAIAMWPGKIAPGVRNHDIVGGLDLMATFAALAGIELPKDDRGGAPIIFDSIDMSPILFGTGKGQRNSWFYFTEDELTPGAARVGQYKAVFNLRGDDGAQTGGLSVDTNLGWKGPQKYVATVPQIFDLWQDPQERYDVFMNNFTEHTWTLVVFNKSISDLMKTYVEYPPRKLQSEGYSGPITLTQYERFKYIREALKEEGVSIPLPTGN</sequence>
<dbReference type="Gene3D" id="3.30.1120.10">
    <property type="match status" value="1"/>
</dbReference>
<keyword evidence="6" id="KW-0106">Calcium</keyword>
<reference evidence="10" key="1">
    <citation type="journal article" date="2019" name="Int. J. Syst. Evol. Microbiol.">
        <title>The Global Catalogue of Microorganisms (GCM) 10K type strain sequencing project: providing services to taxonomists for standard genome sequencing and annotation.</title>
        <authorList>
            <consortium name="The Broad Institute Genomics Platform"/>
            <consortium name="The Broad Institute Genome Sequencing Center for Infectious Disease"/>
            <person name="Wu L."/>
            <person name="Ma J."/>
        </authorList>
    </citation>
    <scope>NUCLEOTIDE SEQUENCE [LARGE SCALE GENOMIC DNA]</scope>
    <source>
        <strain evidence="10">CCUG 54356</strain>
    </source>
</reference>
<evidence type="ECO:0000313" key="9">
    <source>
        <dbReference type="EMBL" id="MFD1218188.1"/>
    </source>
</evidence>
<keyword evidence="5" id="KW-0378">Hydrolase</keyword>
<proteinExistence type="inferred from homology"/>
<dbReference type="InterPro" id="IPR017850">
    <property type="entry name" value="Alkaline_phosphatase_core_sf"/>
</dbReference>
<name>A0ABW3UBQ8_9GAMM</name>
<evidence type="ECO:0000313" key="10">
    <source>
        <dbReference type="Proteomes" id="UP001597264"/>
    </source>
</evidence>